<keyword evidence="2" id="KW-1185">Reference proteome</keyword>
<evidence type="ECO:0000313" key="1">
    <source>
        <dbReference type="EMBL" id="CAG8839213.1"/>
    </source>
</evidence>
<reference evidence="1 2" key="1">
    <citation type="submission" date="2021-06" db="EMBL/GenBank/DDBJ databases">
        <authorList>
            <person name="Kallberg Y."/>
            <person name="Tangrot J."/>
            <person name="Rosling A."/>
        </authorList>
    </citation>
    <scope>NUCLEOTIDE SEQUENCE [LARGE SCALE GENOMIC DNA]</scope>
    <source>
        <strain evidence="1 2">120-4 pot B 10/14</strain>
    </source>
</reference>
<name>A0ABN7WRY2_GIGMA</name>
<dbReference type="Proteomes" id="UP000789901">
    <property type="component" value="Unassembled WGS sequence"/>
</dbReference>
<accession>A0ABN7WRY2</accession>
<protein>
    <submittedName>
        <fullName evidence="1">26723_t:CDS:1</fullName>
    </submittedName>
</protein>
<organism evidence="1 2">
    <name type="scientific">Gigaspora margarita</name>
    <dbReference type="NCBI Taxonomy" id="4874"/>
    <lineage>
        <taxon>Eukaryota</taxon>
        <taxon>Fungi</taxon>
        <taxon>Fungi incertae sedis</taxon>
        <taxon>Mucoromycota</taxon>
        <taxon>Glomeromycotina</taxon>
        <taxon>Glomeromycetes</taxon>
        <taxon>Diversisporales</taxon>
        <taxon>Gigasporaceae</taxon>
        <taxon>Gigaspora</taxon>
    </lineage>
</organism>
<proteinExistence type="predicted"/>
<gene>
    <name evidence="1" type="ORF">GMARGA_LOCUS34346</name>
</gene>
<sequence length="40" mass="4836">FIDCVFQKEVWDFVLAYINNVNIHSLDFNKHLEHMTIILD</sequence>
<comment type="caution">
    <text evidence="1">The sequence shown here is derived from an EMBL/GenBank/DDBJ whole genome shotgun (WGS) entry which is preliminary data.</text>
</comment>
<evidence type="ECO:0000313" key="2">
    <source>
        <dbReference type="Proteomes" id="UP000789901"/>
    </source>
</evidence>
<dbReference type="EMBL" id="CAJVQB010059956">
    <property type="protein sequence ID" value="CAG8839213.1"/>
    <property type="molecule type" value="Genomic_DNA"/>
</dbReference>
<feature type="non-terminal residue" evidence="1">
    <location>
        <position position="1"/>
    </location>
</feature>